<name>S4NND7_9NEOP</name>
<dbReference type="EMBL" id="GAIX01013976">
    <property type="protein sequence ID" value="JAA78584.1"/>
    <property type="molecule type" value="Transcribed_RNA"/>
</dbReference>
<keyword evidence="1" id="KW-1133">Transmembrane helix</keyword>
<dbReference type="AlphaFoldDB" id="S4NND7"/>
<feature type="transmembrane region" description="Helical" evidence="1">
    <location>
        <begin position="12"/>
        <end position="30"/>
    </location>
</feature>
<proteinExistence type="predicted"/>
<reference evidence="2" key="2">
    <citation type="submission" date="2013-05" db="EMBL/GenBank/DDBJ databases">
        <authorList>
            <person name="Carter J.-M."/>
            <person name="Baker S.C."/>
            <person name="Pink R."/>
            <person name="Carter D.R.F."/>
            <person name="Collins A."/>
            <person name="Tomlin J."/>
            <person name="Gibbs M."/>
            <person name="Breuker C.J."/>
        </authorList>
    </citation>
    <scope>NUCLEOTIDE SEQUENCE</scope>
    <source>
        <tissue evidence="2">Ovary</tissue>
    </source>
</reference>
<organism evidence="2">
    <name type="scientific">Pararge aegeria</name>
    <name type="common">speckled wood butterfly</name>
    <dbReference type="NCBI Taxonomy" id="116150"/>
    <lineage>
        <taxon>Eukaryota</taxon>
        <taxon>Metazoa</taxon>
        <taxon>Ecdysozoa</taxon>
        <taxon>Arthropoda</taxon>
        <taxon>Hexapoda</taxon>
        <taxon>Insecta</taxon>
        <taxon>Pterygota</taxon>
        <taxon>Neoptera</taxon>
        <taxon>Endopterygota</taxon>
        <taxon>Lepidoptera</taxon>
        <taxon>Glossata</taxon>
        <taxon>Ditrysia</taxon>
        <taxon>Papilionoidea</taxon>
        <taxon>Nymphalidae</taxon>
        <taxon>Satyrinae</taxon>
        <taxon>Satyrini</taxon>
        <taxon>Parargina</taxon>
        <taxon>Pararge</taxon>
    </lineage>
</organism>
<protein>
    <submittedName>
        <fullName evidence="2">Uncharacterized protein</fullName>
    </submittedName>
</protein>
<evidence type="ECO:0000256" key="1">
    <source>
        <dbReference type="SAM" id="Phobius"/>
    </source>
</evidence>
<keyword evidence="1" id="KW-0812">Transmembrane</keyword>
<keyword evidence="1" id="KW-0472">Membrane</keyword>
<sequence>MFAISIIRFNSREFAIPAAIGLSTFLLFMYLQCNIFHLNIVFRFNVIIAVRFMVSPDSYTFFVNIFITANVHFI</sequence>
<reference evidence="2" key="1">
    <citation type="journal article" date="2013" name="BMC Genomics">
        <title>Unscrambling butterfly oogenesis.</title>
        <authorList>
            <person name="Carter J.M."/>
            <person name="Baker S.C."/>
            <person name="Pink R."/>
            <person name="Carter D.R."/>
            <person name="Collins A."/>
            <person name="Tomlin J."/>
            <person name="Gibbs M."/>
            <person name="Breuker C.J."/>
        </authorList>
    </citation>
    <scope>NUCLEOTIDE SEQUENCE</scope>
    <source>
        <tissue evidence="2">Ovary</tissue>
    </source>
</reference>
<evidence type="ECO:0000313" key="2">
    <source>
        <dbReference type="EMBL" id="JAA78584.1"/>
    </source>
</evidence>
<accession>S4NND7</accession>